<dbReference type="Gene3D" id="3.10.560.10">
    <property type="entry name" value="Outer membrane lipoprotein wza domain like"/>
    <property type="match status" value="1"/>
</dbReference>
<dbReference type="InterPro" id="IPR010994">
    <property type="entry name" value="RuvA_2-like"/>
</dbReference>
<dbReference type="GO" id="GO:0015627">
    <property type="term" value="C:type II protein secretion system complex"/>
    <property type="evidence" value="ECO:0007669"/>
    <property type="project" value="TreeGrafter"/>
</dbReference>
<dbReference type="InterPro" id="IPR004509">
    <property type="entry name" value="Competence_ComEA_HhH"/>
</dbReference>
<name>A0A3S6QVY8_9LACO</name>
<dbReference type="GO" id="GO:0006281">
    <property type="term" value="P:DNA repair"/>
    <property type="evidence" value="ECO:0007669"/>
    <property type="project" value="InterPro"/>
</dbReference>
<dbReference type="EMBL" id="CP018180">
    <property type="protein sequence ID" value="AUJ32312.1"/>
    <property type="molecule type" value="Genomic_DNA"/>
</dbReference>
<proteinExistence type="predicted"/>
<reference evidence="4 5" key="1">
    <citation type="submission" date="2016-11" db="EMBL/GenBank/DDBJ databases">
        <title>Interaction between Lactobacillus species and yeast in water kefir.</title>
        <authorList>
            <person name="Behr J."/>
            <person name="Xu D."/>
            <person name="Vogel R.F."/>
        </authorList>
    </citation>
    <scope>NUCLEOTIDE SEQUENCE [LARGE SCALE GENOMIC DNA]</scope>
    <source>
        <strain evidence="4 5">TMW 1.1827</strain>
    </source>
</reference>
<dbReference type="InterPro" id="IPR003583">
    <property type="entry name" value="Hlx-hairpin-Hlx_DNA-bd_motif"/>
</dbReference>
<evidence type="ECO:0000313" key="5">
    <source>
        <dbReference type="Proteomes" id="UP000324497"/>
    </source>
</evidence>
<sequence length="244" mass="26696">MEKIRVWVEEYRTKAIIFGVVGIIVLLFGWSWWQKSQATELKDLGSQEQKSSKTAKSNPVTTKTKGSSNQVKQFWVDIKGAVTKPGVYQVNHYQRVNDVVQAAGGLLKTADLNRINLSLQLHDQQIIYIPFQNEVAASSSQLPTTVEQTPVMSNSSSSSVASQTTAASTTESSSSTGKLDLNTATKEQLMQINGIGEKKAALIVNYRQEHGNFKKLEDLKNISGIGDKTLEVMAASLTVGMDSN</sequence>
<evidence type="ECO:0000256" key="1">
    <source>
        <dbReference type="SAM" id="MobiDB-lite"/>
    </source>
</evidence>
<dbReference type="PANTHER" id="PTHR21180:SF32">
    <property type="entry name" value="ENDONUCLEASE_EXONUCLEASE_PHOSPHATASE FAMILY DOMAIN-CONTAINING PROTEIN 1"/>
    <property type="match status" value="1"/>
</dbReference>
<accession>A0A3S6QVY8</accession>
<keyword evidence="2" id="KW-1133">Transmembrane helix</keyword>
<dbReference type="Pfam" id="PF10531">
    <property type="entry name" value="SLBB"/>
    <property type="match status" value="1"/>
</dbReference>
<evidence type="ECO:0000259" key="3">
    <source>
        <dbReference type="SMART" id="SM00278"/>
    </source>
</evidence>
<dbReference type="AlphaFoldDB" id="A0A3S6QVY8"/>
<dbReference type="PANTHER" id="PTHR21180">
    <property type="entry name" value="ENDONUCLEASE/EXONUCLEASE/PHOSPHATASE FAMILY DOMAIN-CONTAINING PROTEIN 1"/>
    <property type="match status" value="1"/>
</dbReference>
<feature type="domain" description="Helix-hairpin-helix DNA-binding motif class 1" evidence="3">
    <location>
        <begin position="187"/>
        <end position="206"/>
    </location>
</feature>
<feature type="region of interest" description="Disordered" evidence="1">
    <location>
        <begin position="44"/>
        <end position="66"/>
    </location>
</feature>
<feature type="transmembrane region" description="Helical" evidence="2">
    <location>
        <begin position="15"/>
        <end position="33"/>
    </location>
</feature>
<dbReference type="GeneID" id="78521218"/>
<feature type="compositionally biased region" description="Low complexity" evidence="1">
    <location>
        <begin position="153"/>
        <end position="176"/>
    </location>
</feature>
<dbReference type="SUPFAM" id="SSF47781">
    <property type="entry name" value="RuvA domain 2-like"/>
    <property type="match status" value="1"/>
</dbReference>
<dbReference type="InterPro" id="IPR051675">
    <property type="entry name" value="Endo/Exo/Phosphatase_dom_1"/>
</dbReference>
<dbReference type="GO" id="GO:0003677">
    <property type="term" value="F:DNA binding"/>
    <property type="evidence" value="ECO:0007669"/>
    <property type="project" value="InterPro"/>
</dbReference>
<evidence type="ECO:0000313" key="4">
    <source>
        <dbReference type="EMBL" id="AUJ32312.1"/>
    </source>
</evidence>
<evidence type="ECO:0000256" key="2">
    <source>
        <dbReference type="SAM" id="Phobius"/>
    </source>
</evidence>
<dbReference type="NCBIfam" id="TIGR00426">
    <property type="entry name" value="competence protein ComEA helix-hairpin-helix repeat region"/>
    <property type="match status" value="1"/>
</dbReference>
<dbReference type="Gene3D" id="1.10.150.280">
    <property type="entry name" value="AF1531-like domain"/>
    <property type="match status" value="1"/>
</dbReference>
<dbReference type="InterPro" id="IPR019554">
    <property type="entry name" value="Soluble_ligand-bd"/>
</dbReference>
<protein>
    <recommendedName>
        <fullName evidence="3">Helix-hairpin-helix DNA-binding motif class 1 domain-containing protein</fullName>
    </recommendedName>
</protein>
<organism evidence="4 5">
    <name type="scientific">Liquorilactobacillus nagelii</name>
    <dbReference type="NCBI Taxonomy" id="82688"/>
    <lineage>
        <taxon>Bacteria</taxon>
        <taxon>Bacillati</taxon>
        <taxon>Bacillota</taxon>
        <taxon>Bacilli</taxon>
        <taxon>Lactobacillales</taxon>
        <taxon>Lactobacillaceae</taxon>
        <taxon>Liquorilactobacillus</taxon>
    </lineage>
</organism>
<dbReference type="KEGG" id="lng:BSQ50_06915"/>
<keyword evidence="2" id="KW-0812">Transmembrane</keyword>
<keyword evidence="2" id="KW-0472">Membrane</keyword>
<dbReference type="Pfam" id="PF12836">
    <property type="entry name" value="HHH_3"/>
    <property type="match status" value="1"/>
</dbReference>
<feature type="domain" description="Helix-hairpin-helix DNA-binding motif class 1" evidence="3">
    <location>
        <begin position="217"/>
        <end position="236"/>
    </location>
</feature>
<feature type="region of interest" description="Disordered" evidence="1">
    <location>
        <begin position="146"/>
        <end position="181"/>
    </location>
</feature>
<keyword evidence="5" id="KW-1185">Reference proteome</keyword>
<dbReference type="RefSeq" id="WP_057885756.1">
    <property type="nucleotide sequence ID" value="NZ_CP018180.1"/>
</dbReference>
<feature type="compositionally biased region" description="Polar residues" evidence="1">
    <location>
        <begin position="46"/>
        <end position="66"/>
    </location>
</feature>
<gene>
    <name evidence="4" type="ORF">BSQ50_06915</name>
</gene>
<dbReference type="Proteomes" id="UP000324497">
    <property type="component" value="Chromosome"/>
</dbReference>
<dbReference type="GO" id="GO:0015628">
    <property type="term" value="P:protein secretion by the type II secretion system"/>
    <property type="evidence" value="ECO:0007669"/>
    <property type="project" value="TreeGrafter"/>
</dbReference>
<dbReference type="SMART" id="SM00278">
    <property type="entry name" value="HhH1"/>
    <property type="match status" value="2"/>
</dbReference>